<reference evidence="1" key="1">
    <citation type="submission" date="2020-04" db="EMBL/GenBank/DDBJ databases">
        <title>A desert anoxygenic phototrophic bacterium fixes CO2 using RubisCO under aerobic conditions.</title>
        <authorList>
            <person name="Tang K."/>
        </authorList>
    </citation>
    <scope>NUCLEOTIDE SEQUENCE [LARGE SCALE GENOMIC DNA]</scope>
    <source>
        <strain evidence="1">MIMtkB3</strain>
    </source>
</reference>
<keyword evidence="2" id="KW-1185">Reference proteome</keyword>
<protein>
    <submittedName>
        <fullName evidence="1">Uncharacterized protein</fullName>
    </submittedName>
</protein>
<gene>
    <name evidence="1" type="ORF">HHL28_08895</name>
</gene>
<sequence>MGRLGGTVVHCFDLPPRADGRRWAYDIVEETGWSRFTFTPATRAGFLVLLGSLLRQSQEGIWFYSDAQWSNPPRAFRAAYSLDRFVSYHDRFGIRMNTAIRLVAGKADVAVRPACQMQAV</sequence>
<evidence type="ECO:0000313" key="1">
    <source>
        <dbReference type="EMBL" id="QJE73189.1"/>
    </source>
</evidence>
<organism evidence="1 2">
    <name type="scientific">Aerophototrophica crusticola</name>
    <dbReference type="NCBI Taxonomy" id="1709002"/>
    <lineage>
        <taxon>Bacteria</taxon>
        <taxon>Pseudomonadati</taxon>
        <taxon>Pseudomonadota</taxon>
        <taxon>Alphaproteobacteria</taxon>
        <taxon>Rhodospirillales</taxon>
        <taxon>Rhodospirillaceae</taxon>
        <taxon>Aerophototrophica</taxon>
    </lineage>
</organism>
<dbReference type="AlphaFoldDB" id="A0A858R6K5"/>
<proteinExistence type="predicted"/>
<dbReference type="EMBL" id="CP051775">
    <property type="protein sequence ID" value="QJE73189.1"/>
    <property type="molecule type" value="Genomic_DNA"/>
</dbReference>
<dbReference type="Proteomes" id="UP000501891">
    <property type="component" value="Chromosome"/>
</dbReference>
<name>A0A858R6K5_9PROT</name>
<evidence type="ECO:0000313" key="2">
    <source>
        <dbReference type="Proteomes" id="UP000501891"/>
    </source>
</evidence>
<accession>A0A858R6K5</accession>
<dbReference type="KEGG" id="acru:HHL28_08895"/>